<keyword evidence="2" id="KW-0732">Signal</keyword>
<dbReference type="Pfam" id="PF09423">
    <property type="entry name" value="PhoD"/>
    <property type="match status" value="1"/>
</dbReference>
<dbReference type="InterPro" id="IPR038607">
    <property type="entry name" value="PhoD-like_sf"/>
</dbReference>
<dbReference type="SUPFAM" id="SSF56300">
    <property type="entry name" value="Metallo-dependent phosphatases"/>
    <property type="match status" value="1"/>
</dbReference>
<dbReference type="AlphaFoldDB" id="A0A1J4MN91"/>
<keyword evidence="1" id="KW-1133">Transmembrane helix</keyword>
<feature type="chain" id="PRO_5012091366" description="PhoD-like phosphatase metallophosphatase domain-containing protein" evidence="2">
    <location>
        <begin position="18"/>
        <end position="464"/>
    </location>
</feature>
<dbReference type="CDD" id="cd07389">
    <property type="entry name" value="MPP_PhoD"/>
    <property type="match status" value="1"/>
</dbReference>
<keyword evidence="1" id="KW-0812">Transmembrane</keyword>
<dbReference type="InterPro" id="IPR029052">
    <property type="entry name" value="Metallo-depent_PP-like"/>
</dbReference>
<organism evidence="4 5">
    <name type="scientific">Cryptosporidium andersoni</name>
    <dbReference type="NCBI Taxonomy" id="117008"/>
    <lineage>
        <taxon>Eukaryota</taxon>
        <taxon>Sar</taxon>
        <taxon>Alveolata</taxon>
        <taxon>Apicomplexa</taxon>
        <taxon>Conoidasida</taxon>
        <taxon>Coccidia</taxon>
        <taxon>Eucoccidiorida</taxon>
        <taxon>Eimeriorina</taxon>
        <taxon>Cryptosporidiidae</taxon>
        <taxon>Cryptosporidium</taxon>
    </lineage>
</organism>
<comment type="caution">
    <text evidence="4">The sequence shown here is derived from an EMBL/GenBank/DDBJ whole genome shotgun (WGS) entry which is preliminary data.</text>
</comment>
<dbReference type="InterPro" id="IPR018946">
    <property type="entry name" value="PhoD-like_MPP"/>
</dbReference>
<feature type="signal peptide" evidence="2">
    <location>
        <begin position="1"/>
        <end position="17"/>
    </location>
</feature>
<gene>
    <name evidence="4" type="ORF">cand_029500</name>
</gene>
<dbReference type="PANTHER" id="PTHR33987:SF1">
    <property type="entry name" value="CALCINEURIN-LIKE METALLO-PHOSPHOESTERASE SUPERFAMILY PROTEIN"/>
    <property type="match status" value="1"/>
</dbReference>
<proteinExistence type="predicted"/>
<dbReference type="Gene3D" id="3.60.21.70">
    <property type="entry name" value="PhoD-like phosphatase"/>
    <property type="match status" value="1"/>
</dbReference>
<evidence type="ECO:0000259" key="3">
    <source>
        <dbReference type="Pfam" id="PF09423"/>
    </source>
</evidence>
<keyword evidence="5" id="KW-1185">Reference proteome</keyword>
<dbReference type="PANTHER" id="PTHR33987">
    <property type="entry name" value="CALCINEURIN-LIKE METALLO-PHOSPHOESTERASE SUPERFAMILY PROTEIN"/>
    <property type="match status" value="1"/>
</dbReference>
<dbReference type="GeneID" id="92367134"/>
<evidence type="ECO:0000256" key="2">
    <source>
        <dbReference type="SAM" id="SignalP"/>
    </source>
</evidence>
<sequence>MNLLYLAIFLFIGKATSKADYESKHVLGSLVFLSCVDGQRTNKDGSYIGQEFWSSILKYKPDALFWIGDSIYTRCSHPECIKRGYSIQNSNKEYQMVKKSGIYIDGTWDDHDYGINDGDKYFEYKETSQQLFLDFLSVPTNSSRRERRGVYSSHVFGSSPQKQVRIILLDTRYHRDSTFLKYRYGISSYSEYDYAITSMFAASLRFFCSYLGLGSSYEGDMLGYEQWKWLEEELSNSDSAINIIVSSIQVSNRYPFVESWGHYPRSRERLFELLKKSKPRGLLFLSGDVHWAEIFGVKDKYGGAIEVTSSGVTHSIKSDNLINHIFLWLTMPFYSNSPDKYKSRYTNKNFGKLDFNFTCEIIDNKEICSQAIIKITIHDTFGKPQLVNEVHIDYNDTSRLLHLNSIPSIISSKPTKILVARLVIILICFLFLLQTATLAFSIFHLLIRSFMKQVFRTKERFKTN</sequence>
<protein>
    <recommendedName>
        <fullName evidence="3">PhoD-like phosphatase metallophosphatase domain-containing protein</fullName>
    </recommendedName>
</protein>
<dbReference type="VEuPathDB" id="CryptoDB:cand_029500"/>
<dbReference type="OrthoDB" id="10266805at2759"/>
<reference evidence="4 5" key="1">
    <citation type="submission" date="2016-10" db="EMBL/GenBank/DDBJ databases">
        <title>Reductive evolution of mitochondrial metabolism and differential evolution of invasion-related proteins in Cryptosporidium.</title>
        <authorList>
            <person name="Liu S."/>
            <person name="Roellig D.M."/>
            <person name="Guo Y."/>
            <person name="Li N."/>
            <person name="Frace M.A."/>
            <person name="Tang K."/>
            <person name="Zhang L."/>
            <person name="Feng Y."/>
            <person name="Xiao L."/>
        </authorList>
    </citation>
    <scope>NUCLEOTIDE SEQUENCE [LARGE SCALE GENOMIC DNA]</scope>
    <source>
        <strain evidence="4">30847</strain>
    </source>
</reference>
<name>A0A1J4MN91_9CRYT</name>
<dbReference type="Proteomes" id="UP000186804">
    <property type="component" value="Unassembled WGS sequence"/>
</dbReference>
<keyword evidence="1" id="KW-0472">Membrane</keyword>
<dbReference type="EMBL" id="LRBS01000085">
    <property type="protein sequence ID" value="OII75705.1"/>
    <property type="molecule type" value="Genomic_DNA"/>
</dbReference>
<evidence type="ECO:0000313" key="5">
    <source>
        <dbReference type="Proteomes" id="UP000186804"/>
    </source>
</evidence>
<feature type="transmembrane region" description="Helical" evidence="1">
    <location>
        <begin position="418"/>
        <end position="447"/>
    </location>
</feature>
<evidence type="ECO:0000256" key="1">
    <source>
        <dbReference type="SAM" id="Phobius"/>
    </source>
</evidence>
<evidence type="ECO:0000313" key="4">
    <source>
        <dbReference type="EMBL" id="OII75705.1"/>
    </source>
</evidence>
<dbReference type="RefSeq" id="XP_067067551.1">
    <property type="nucleotide sequence ID" value="XM_067213177.1"/>
</dbReference>
<accession>A0A1J4MN91</accession>
<feature type="domain" description="PhoD-like phosphatase metallophosphatase" evidence="3">
    <location>
        <begin position="123"/>
        <end position="322"/>
    </location>
</feature>